<reference evidence="2 3" key="1">
    <citation type="submission" date="2020-06" db="EMBL/GenBank/DDBJ databases">
        <authorList>
            <person name="Qiu C."/>
            <person name="Liu Z."/>
        </authorList>
    </citation>
    <scope>NUCLEOTIDE SEQUENCE [LARGE SCALE GENOMIC DNA]</scope>
    <source>
        <strain evidence="2 3">EM 1</strain>
    </source>
</reference>
<dbReference type="EMBL" id="JABXYJ010000001">
    <property type="protein sequence ID" value="NVO76709.1"/>
    <property type="molecule type" value="Genomic_DNA"/>
</dbReference>
<dbReference type="RefSeq" id="WP_176801950.1">
    <property type="nucleotide sequence ID" value="NZ_JABXYJ010000001.1"/>
</dbReference>
<dbReference type="InterPro" id="IPR036188">
    <property type="entry name" value="FAD/NAD-bd_sf"/>
</dbReference>
<dbReference type="Gene3D" id="3.50.50.60">
    <property type="entry name" value="FAD/NAD(P)-binding domain"/>
    <property type="match status" value="1"/>
</dbReference>
<protein>
    <submittedName>
        <fullName evidence="2">NAD(P)-binding protein</fullName>
    </submittedName>
</protein>
<organism evidence="2 3">
    <name type="scientific">Undibacterium oligocarboniphilum</name>
    <dbReference type="NCBI Taxonomy" id="666702"/>
    <lineage>
        <taxon>Bacteria</taxon>
        <taxon>Pseudomonadati</taxon>
        <taxon>Pseudomonadota</taxon>
        <taxon>Betaproteobacteria</taxon>
        <taxon>Burkholderiales</taxon>
        <taxon>Oxalobacteraceae</taxon>
        <taxon>Undibacterium</taxon>
    </lineage>
</organism>
<dbReference type="AlphaFoldDB" id="A0A850QBR2"/>
<feature type="domain" description="Amine oxidase" evidence="1">
    <location>
        <begin position="107"/>
        <end position="326"/>
    </location>
</feature>
<sequence>MNIAVIGAGLSGLTVARQLQAQGHHITVYEKSADVSGRMASRQTELGAFDHGAQYMTGTSERFKKEIADWKKMGWITAWNPRLVMLEQGAAKPAGRSAHRYVALPSMNGLGRQLAHGLDIRKEQRVVALEKWEDRWLLKLASPEVAIPASAGPFDAVVLALPADQAFTLLAIAPRLQQQIRPVNMAPCWALMLGFQDSLELPFDAAWVEHSRLNWIARDTSKPGHRLGDRWILHATPGWSREHLEDDPERVRDKLSKAFHEATDSWVQPIYAVTHLWRFAQAEHPLDMDCLWNASLGIGICGDWFSNGLEGAGRIENAFLSGLALSKEITS</sequence>
<dbReference type="Gene3D" id="3.90.660.10">
    <property type="match status" value="1"/>
</dbReference>
<keyword evidence="3" id="KW-1185">Reference proteome</keyword>
<gene>
    <name evidence="2" type="ORF">HV832_02515</name>
</gene>
<dbReference type="Proteomes" id="UP000588051">
    <property type="component" value="Unassembled WGS sequence"/>
</dbReference>
<dbReference type="InterPro" id="IPR002937">
    <property type="entry name" value="Amino_oxidase"/>
</dbReference>
<evidence type="ECO:0000313" key="3">
    <source>
        <dbReference type="Proteomes" id="UP000588051"/>
    </source>
</evidence>
<evidence type="ECO:0000259" key="1">
    <source>
        <dbReference type="Pfam" id="PF01593"/>
    </source>
</evidence>
<dbReference type="PRINTS" id="PR00419">
    <property type="entry name" value="ADXRDTASE"/>
</dbReference>
<accession>A0A850QBR2</accession>
<dbReference type="Pfam" id="PF01593">
    <property type="entry name" value="Amino_oxidase"/>
    <property type="match status" value="1"/>
</dbReference>
<dbReference type="PANTHER" id="PTHR16128:SF5">
    <property type="entry name" value="FAD_NAD(P)-BINDING OXIDOREDUCTASE FAMILY PROTEIN"/>
    <property type="match status" value="1"/>
</dbReference>
<proteinExistence type="predicted"/>
<evidence type="ECO:0000313" key="2">
    <source>
        <dbReference type="EMBL" id="NVO76709.1"/>
    </source>
</evidence>
<comment type="caution">
    <text evidence="2">The sequence shown here is derived from an EMBL/GenBank/DDBJ whole genome shotgun (WGS) entry which is preliminary data.</text>
</comment>
<dbReference type="GO" id="GO:0016491">
    <property type="term" value="F:oxidoreductase activity"/>
    <property type="evidence" value="ECO:0007669"/>
    <property type="project" value="InterPro"/>
</dbReference>
<dbReference type="PANTHER" id="PTHR16128">
    <property type="entry name" value="FAD/NAD(P)-BINDING OXIDOREDUCTASE FAMILY PROTEIN"/>
    <property type="match status" value="1"/>
</dbReference>
<dbReference type="SUPFAM" id="SSF51905">
    <property type="entry name" value="FAD/NAD(P)-binding domain"/>
    <property type="match status" value="1"/>
</dbReference>
<dbReference type="Pfam" id="PF13450">
    <property type="entry name" value="NAD_binding_8"/>
    <property type="match status" value="1"/>
</dbReference>
<name>A0A850QBR2_9BURK</name>